<proteinExistence type="predicted"/>
<sequence length="58" mass="6795">MSRQQITNAKTELSQLIGRIRAHIYPTSYIKNLVQLPDNIDEVIDTLTSLQKERKRKQ</sequence>
<comment type="caution">
    <text evidence="1">The sequence shown here is derived from an EMBL/GenBank/DDBJ whole genome shotgun (WGS) entry which is preliminary data.</text>
</comment>
<dbReference type="EMBL" id="BART01024917">
    <property type="protein sequence ID" value="GAG94501.1"/>
    <property type="molecule type" value="Genomic_DNA"/>
</dbReference>
<reference evidence="1" key="1">
    <citation type="journal article" date="2014" name="Front. Microbiol.">
        <title>High frequency of phylogenetically diverse reductive dehalogenase-homologous genes in deep subseafloor sedimentary metagenomes.</title>
        <authorList>
            <person name="Kawai M."/>
            <person name="Futagami T."/>
            <person name="Toyoda A."/>
            <person name="Takaki Y."/>
            <person name="Nishi S."/>
            <person name="Hori S."/>
            <person name="Arai W."/>
            <person name="Tsubouchi T."/>
            <person name="Morono Y."/>
            <person name="Uchiyama I."/>
            <person name="Ito T."/>
            <person name="Fujiyama A."/>
            <person name="Inagaki F."/>
            <person name="Takami H."/>
        </authorList>
    </citation>
    <scope>NUCLEOTIDE SEQUENCE</scope>
    <source>
        <strain evidence="1">Expedition CK06-06</strain>
    </source>
</reference>
<gene>
    <name evidence="1" type="ORF">S01H4_44854</name>
</gene>
<accession>X1DDM9</accession>
<protein>
    <submittedName>
        <fullName evidence="1">Uncharacterized protein</fullName>
    </submittedName>
</protein>
<dbReference type="AlphaFoldDB" id="X1DDM9"/>
<name>X1DDM9_9ZZZZ</name>
<evidence type="ECO:0000313" key="1">
    <source>
        <dbReference type="EMBL" id="GAG94501.1"/>
    </source>
</evidence>
<organism evidence="1">
    <name type="scientific">marine sediment metagenome</name>
    <dbReference type="NCBI Taxonomy" id="412755"/>
    <lineage>
        <taxon>unclassified sequences</taxon>
        <taxon>metagenomes</taxon>
        <taxon>ecological metagenomes</taxon>
    </lineage>
</organism>